<dbReference type="GO" id="GO:0046872">
    <property type="term" value="F:metal ion binding"/>
    <property type="evidence" value="ECO:0007669"/>
    <property type="project" value="UniProtKB-KW"/>
</dbReference>
<dbReference type="PANTHER" id="PTHR12682:SF11">
    <property type="entry name" value="PROTEIN ARCHEASE"/>
    <property type="match status" value="1"/>
</dbReference>
<evidence type="ECO:0000313" key="6">
    <source>
        <dbReference type="EMBL" id="BAL55849.1"/>
    </source>
</evidence>
<evidence type="ECO:0000259" key="5">
    <source>
        <dbReference type="Pfam" id="PF01951"/>
    </source>
</evidence>
<reference evidence="6" key="2">
    <citation type="journal article" date="2012" name="PLoS ONE">
        <title>A Deeply Branching Thermophilic Bacterium with an Ancient Acetyl-CoA Pathway Dominates a Subsurface Ecosystem.</title>
        <authorList>
            <person name="Takami H."/>
            <person name="Noguchi H."/>
            <person name="Takaki Y."/>
            <person name="Uchiyama I."/>
            <person name="Toyoda A."/>
            <person name="Nishi S."/>
            <person name="Chee G.-J."/>
            <person name="Arai W."/>
            <person name="Nunoura T."/>
            <person name="Itoh T."/>
            <person name="Hattori M."/>
            <person name="Takai K."/>
        </authorList>
    </citation>
    <scope>NUCLEOTIDE SEQUENCE</scope>
</reference>
<evidence type="ECO:0000256" key="2">
    <source>
        <dbReference type="ARBA" id="ARBA00022694"/>
    </source>
</evidence>
<dbReference type="Gene3D" id="3.55.10.10">
    <property type="entry name" value="Archease domain"/>
    <property type="match status" value="1"/>
</dbReference>
<comment type="similarity">
    <text evidence="1">Belongs to the archease family.</text>
</comment>
<evidence type="ECO:0000256" key="3">
    <source>
        <dbReference type="ARBA" id="ARBA00022723"/>
    </source>
</evidence>
<dbReference type="SUPFAM" id="SSF69819">
    <property type="entry name" value="MTH1598-like"/>
    <property type="match status" value="1"/>
</dbReference>
<evidence type="ECO:0000256" key="4">
    <source>
        <dbReference type="ARBA" id="ARBA00022837"/>
    </source>
</evidence>
<proteinExistence type="inferred from homology"/>
<name>H5SI63_9BACT</name>
<protein>
    <submittedName>
        <fullName evidence="6">Hypothetical conserved protein</fullName>
    </submittedName>
</protein>
<organism evidence="6">
    <name type="scientific">uncultured Acetothermia bacterium</name>
    <dbReference type="NCBI Taxonomy" id="236499"/>
    <lineage>
        <taxon>Bacteria</taxon>
        <taxon>Candidatus Bipolaricaulota</taxon>
        <taxon>environmental samples</taxon>
    </lineage>
</organism>
<reference evidence="6" key="1">
    <citation type="journal article" date="2005" name="Environ. Microbiol.">
        <title>Genetic and functional properties of uncultivated thermophilic crenarchaeotes from a subsurface gold mine as revealed by analysis of genome fragments.</title>
        <authorList>
            <person name="Nunoura T."/>
            <person name="Hirayama H."/>
            <person name="Takami H."/>
            <person name="Oida H."/>
            <person name="Nishi S."/>
            <person name="Shimamura S."/>
            <person name="Suzuki Y."/>
            <person name="Inagaki F."/>
            <person name="Takai K."/>
            <person name="Nealson K.H."/>
            <person name="Horikoshi K."/>
        </authorList>
    </citation>
    <scope>NUCLEOTIDE SEQUENCE</scope>
</reference>
<keyword evidence="3" id="KW-0479">Metal-binding</keyword>
<sequence>MPFEYFEVTAEVGIRAWGSTLSEAFAEAARALFELMVDTRSVRPQKTLSLELSAESLEVLVADWLNRLILERDRTGCVFSEFHVAVTPHKQGFTLIGEICGEPLDRARHDPRIDVKAVTYNHLRVLQQPDRVQVECVLDI</sequence>
<dbReference type="Pfam" id="PF01951">
    <property type="entry name" value="Archease"/>
    <property type="match status" value="1"/>
</dbReference>
<dbReference type="PANTHER" id="PTHR12682">
    <property type="entry name" value="ARCHEASE"/>
    <property type="match status" value="1"/>
</dbReference>
<dbReference type="InterPro" id="IPR036820">
    <property type="entry name" value="Archease_dom_sf"/>
</dbReference>
<gene>
    <name evidence="6" type="ORF">HGMM_F32F05C07</name>
</gene>
<dbReference type="AlphaFoldDB" id="H5SI63"/>
<keyword evidence="2" id="KW-0819">tRNA processing</keyword>
<dbReference type="InterPro" id="IPR023572">
    <property type="entry name" value="Archease_dom"/>
</dbReference>
<accession>H5SI63</accession>
<feature type="domain" description="Archease" evidence="5">
    <location>
        <begin position="3"/>
        <end position="140"/>
    </location>
</feature>
<dbReference type="GO" id="GO:0008033">
    <property type="term" value="P:tRNA processing"/>
    <property type="evidence" value="ECO:0007669"/>
    <property type="project" value="UniProtKB-KW"/>
</dbReference>
<dbReference type="EMBL" id="AP011731">
    <property type="protein sequence ID" value="BAL55849.1"/>
    <property type="molecule type" value="Genomic_DNA"/>
</dbReference>
<evidence type="ECO:0000256" key="1">
    <source>
        <dbReference type="ARBA" id="ARBA00007963"/>
    </source>
</evidence>
<dbReference type="InterPro" id="IPR002804">
    <property type="entry name" value="Archease"/>
</dbReference>
<keyword evidence="4" id="KW-0106">Calcium</keyword>